<evidence type="ECO:0000313" key="6">
    <source>
        <dbReference type="Proteomes" id="UP001337655"/>
    </source>
</evidence>
<reference evidence="5 6" key="1">
    <citation type="submission" date="2023-08" db="EMBL/GenBank/DDBJ databases">
        <title>Black Yeasts Isolated from many extreme environments.</title>
        <authorList>
            <person name="Coleine C."/>
            <person name="Stajich J.E."/>
            <person name="Selbmann L."/>
        </authorList>
    </citation>
    <scope>NUCLEOTIDE SEQUENCE [LARGE SCALE GENOMIC DNA]</scope>
    <source>
        <strain evidence="5 6">CCFEE 5935</strain>
    </source>
</reference>
<dbReference type="PROSITE" id="PS51186">
    <property type="entry name" value="GNAT"/>
    <property type="match status" value="1"/>
</dbReference>
<evidence type="ECO:0000256" key="2">
    <source>
        <dbReference type="ARBA" id="ARBA00023315"/>
    </source>
</evidence>
<dbReference type="AlphaFoldDB" id="A0AAV9P6B4"/>
<accession>A0AAV9P6B4</accession>
<protein>
    <recommendedName>
        <fullName evidence="4">N-acetyltransferase domain-containing protein</fullName>
    </recommendedName>
</protein>
<sequence length="274" mass="30079">MPRDLGAVAKEKALNDMPELTKSPEDMDERQKRRAPMDAEDDMPQGSLFSQMVQNNDKRDELHPYTQTLTISDVESCTRLEEEAFPPNERATREKFQYRLQTCGSLCMGLYTSSSNPSSIPTASTATPVYSGAPSRKAVLLAHIVATKSTHPTVTDADMSIPATYPASFSGVGHNEAGRTVCIQSLAVLPQYQRRGLGTTLMKAYLQRMESHAIGDRVALLAHEGMVGFYEGLGFVRQGESEASFGGGGWVDMVRELKEGSDESEEDDDDDDDE</sequence>
<keyword evidence="1" id="KW-0808">Transferase</keyword>
<name>A0AAV9P6B4_9PEZI</name>
<dbReference type="CDD" id="cd04301">
    <property type="entry name" value="NAT_SF"/>
    <property type="match status" value="1"/>
</dbReference>
<feature type="compositionally biased region" description="Basic and acidic residues" evidence="3">
    <location>
        <begin position="22"/>
        <end position="37"/>
    </location>
</feature>
<dbReference type="InterPro" id="IPR000182">
    <property type="entry name" value="GNAT_dom"/>
</dbReference>
<proteinExistence type="predicted"/>
<dbReference type="Proteomes" id="UP001337655">
    <property type="component" value="Unassembled WGS sequence"/>
</dbReference>
<feature type="compositionally biased region" description="Basic and acidic residues" evidence="3">
    <location>
        <begin position="1"/>
        <end position="14"/>
    </location>
</feature>
<gene>
    <name evidence="5" type="ORF">LTR77_007916</name>
</gene>
<evidence type="ECO:0000259" key="4">
    <source>
        <dbReference type="PROSITE" id="PS51186"/>
    </source>
</evidence>
<dbReference type="InterPro" id="IPR051635">
    <property type="entry name" value="SNAT-like"/>
</dbReference>
<keyword evidence="2" id="KW-0012">Acyltransferase</keyword>
<feature type="region of interest" description="Disordered" evidence="3">
    <location>
        <begin position="1"/>
        <end position="46"/>
    </location>
</feature>
<keyword evidence="6" id="KW-1185">Reference proteome</keyword>
<dbReference type="InterPro" id="IPR016181">
    <property type="entry name" value="Acyl_CoA_acyltransferase"/>
</dbReference>
<dbReference type="RefSeq" id="XP_064656993.1">
    <property type="nucleotide sequence ID" value="XM_064805151.1"/>
</dbReference>
<evidence type="ECO:0000313" key="5">
    <source>
        <dbReference type="EMBL" id="KAK5167185.1"/>
    </source>
</evidence>
<dbReference type="GO" id="GO:0004059">
    <property type="term" value="F:aralkylamine N-acetyltransferase activity"/>
    <property type="evidence" value="ECO:0007669"/>
    <property type="project" value="TreeGrafter"/>
</dbReference>
<dbReference type="PANTHER" id="PTHR10908:SF0">
    <property type="entry name" value="SEROTONIN N-ACETYLTRANSFERASE"/>
    <property type="match status" value="1"/>
</dbReference>
<comment type="caution">
    <text evidence="5">The sequence shown here is derived from an EMBL/GenBank/DDBJ whole genome shotgun (WGS) entry which is preliminary data.</text>
</comment>
<dbReference type="GeneID" id="89929250"/>
<dbReference type="Pfam" id="PF13673">
    <property type="entry name" value="Acetyltransf_10"/>
    <property type="match status" value="1"/>
</dbReference>
<evidence type="ECO:0000256" key="3">
    <source>
        <dbReference type="SAM" id="MobiDB-lite"/>
    </source>
</evidence>
<organism evidence="5 6">
    <name type="scientific">Saxophila tyrrhenica</name>
    <dbReference type="NCBI Taxonomy" id="1690608"/>
    <lineage>
        <taxon>Eukaryota</taxon>
        <taxon>Fungi</taxon>
        <taxon>Dikarya</taxon>
        <taxon>Ascomycota</taxon>
        <taxon>Pezizomycotina</taxon>
        <taxon>Dothideomycetes</taxon>
        <taxon>Dothideomycetidae</taxon>
        <taxon>Mycosphaerellales</taxon>
        <taxon>Extremaceae</taxon>
        <taxon>Saxophila</taxon>
    </lineage>
</organism>
<dbReference type="PANTHER" id="PTHR10908">
    <property type="entry name" value="SEROTONIN N-ACETYLTRANSFERASE"/>
    <property type="match status" value="1"/>
</dbReference>
<dbReference type="Gene3D" id="3.40.630.30">
    <property type="match status" value="1"/>
</dbReference>
<feature type="domain" description="N-acetyltransferase" evidence="4">
    <location>
        <begin position="60"/>
        <end position="258"/>
    </location>
</feature>
<dbReference type="EMBL" id="JAVRRT010000012">
    <property type="protein sequence ID" value="KAK5167185.1"/>
    <property type="molecule type" value="Genomic_DNA"/>
</dbReference>
<dbReference type="GO" id="GO:0005737">
    <property type="term" value="C:cytoplasm"/>
    <property type="evidence" value="ECO:0007669"/>
    <property type="project" value="TreeGrafter"/>
</dbReference>
<evidence type="ECO:0000256" key="1">
    <source>
        <dbReference type="ARBA" id="ARBA00022679"/>
    </source>
</evidence>
<dbReference type="SUPFAM" id="SSF55729">
    <property type="entry name" value="Acyl-CoA N-acyltransferases (Nat)"/>
    <property type="match status" value="1"/>
</dbReference>